<evidence type="ECO:0000259" key="6">
    <source>
        <dbReference type="PROSITE" id="PS51352"/>
    </source>
</evidence>
<dbReference type="InterPro" id="IPR000866">
    <property type="entry name" value="AhpC/TSA"/>
</dbReference>
<dbReference type="EMBL" id="CP032157">
    <property type="protein sequence ID" value="AXY74992.1"/>
    <property type="molecule type" value="Genomic_DNA"/>
</dbReference>
<evidence type="ECO:0000256" key="4">
    <source>
        <dbReference type="ARBA" id="ARBA00023284"/>
    </source>
</evidence>
<proteinExistence type="predicted"/>
<dbReference type="AlphaFoldDB" id="A0A3B7MKK0"/>
<dbReference type="OrthoDB" id="744041at2"/>
<dbReference type="GO" id="GO:0016209">
    <property type="term" value="F:antioxidant activity"/>
    <property type="evidence" value="ECO:0007669"/>
    <property type="project" value="InterPro"/>
</dbReference>
<evidence type="ECO:0000313" key="7">
    <source>
        <dbReference type="EMBL" id="AXY74992.1"/>
    </source>
</evidence>
<dbReference type="InterPro" id="IPR013766">
    <property type="entry name" value="Thioredoxin_domain"/>
</dbReference>
<dbReference type="SUPFAM" id="SSF52833">
    <property type="entry name" value="Thioredoxin-like"/>
    <property type="match status" value="1"/>
</dbReference>
<evidence type="ECO:0000256" key="3">
    <source>
        <dbReference type="ARBA" id="ARBA00023157"/>
    </source>
</evidence>
<dbReference type="PANTHER" id="PTHR42852">
    <property type="entry name" value="THIOL:DISULFIDE INTERCHANGE PROTEIN DSBE"/>
    <property type="match status" value="1"/>
</dbReference>
<evidence type="ECO:0000313" key="8">
    <source>
        <dbReference type="Proteomes" id="UP000263900"/>
    </source>
</evidence>
<comment type="subcellular location">
    <subcellularLocation>
        <location evidence="1">Cell envelope</location>
    </subcellularLocation>
</comment>
<dbReference type="InterPro" id="IPR036249">
    <property type="entry name" value="Thioredoxin-like_sf"/>
</dbReference>
<dbReference type="PROSITE" id="PS51352">
    <property type="entry name" value="THIOREDOXIN_2"/>
    <property type="match status" value="1"/>
</dbReference>
<feature type="chain" id="PRO_5017670084" evidence="5">
    <location>
        <begin position="19"/>
        <end position="365"/>
    </location>
</feature>
<keyword evidence="5" id="KW-0732">Signal</keyword>
<dbReference type="InterPro" id="IPR017937">
    <property type="entry name" value="Thioredoxin_CS"/>
</dbReference>
<keyword evidence="2" id="KW-0201">Cytochrome c-type biogenesis</keyword>
<dbReference type="PROSITE" id="PS00194">
    <property type="entry name" value="THIOREDOXIN_1"/>
    <property type="match status" value="1"/>
</dbReference>
<keyword evidence="3" id="KW-1015">Disulfide bond</keyword>
<protein>
    <submittedName>
        <fullName evidence="7">DUF4369 domain-containing protein</fullName>
    </submittedName>
</protein>
<keyword evidence="4" id="KW-0676">Redox-active center</keyword>
<dbReference type="Proteomes" id="UP000263900">
    <property type="component" value="Chromosome"/>
</dbReference>
<dbReference type="KEGG" id="pseg:D3H65_13790"/>
<dbReference type="Pfam" id="PF14289">
    <property type="entry name" value="DUF4369"/>
    <property type="match status" value="1"/>
</dbReference>
<reference evidence="7 8" key="1">
    <citation type="submission" date="2018-09" db="EMBL/GenBank/DDBJ databases">
        <title>Genome sequencing of strain 6GH32-13.</title>
        <authorList>
            <person name="Weon H.-Y."/>
            <person name="Heo J."/>
            <person name="Kwon S.-W."/>
        </authorList>
    </citation>
    <scope>NUCLEOTIDE SEQUENCE [LARGE SCALE GENOMIC DNA]</scope>
    <source>
        <strain evidence="7 8">5GH32-13</strain>
    </source>
</reference>
<dbReference type="GO" id="GO:0016491">
    <property type="term" value="F:oxidoreductase activity"/>
    <property type="evidence" value="ECO:0007669"/>
    <property type="project" value="InterPro"/>
</dbReference>
<organism evidence="7 8">
    <name type="scientific">Paraflavitalea soli</name>
    <dbReference type="NCBI Taxonomy" id="2315862"/>
    <lineage>
        <taxon>Bacteria</taxon>
        <taxon>Pseudomonadati</taxon>
        <taxon>Bacteroidota</taxon>
        <taxon>Chitinophagia</taxon>
        <taxon>Chitinophagales</taxon>
        <taxon>Chitinophagaceae</taxon>
        <taxon>Paraflavitalea</taxon>
    </lineage>
</organism>
<dbReference type="GO" id="GO:0030313">
    <property type="term" value="C:cell envelope"/>
    <property type="evidence" value="ECO:0007669"/>
    <property type="project" value="UniProtKB-SubCell"/>
</dbReference>
<dbReference type="RefSeq" id="WP_119050874.1">
    <property type="nucleotide sequence ID" value="NZ_CP032157.1"/>
</dbReference>
<accession>A0A3B7MKK0</accession>
<name>A0A3B7MKK0_9BACT</name>
<dbReference type="InterPro" id="IPR025380">
    <property type="entry name" value="DUF4369"/>
</dbReference>
<keyword evidence="8" id="KW-1185">Reference proteome</keyword>
<dbReference type="PANTHER" id="PTHR42852:SF6">
    <property type="entry name" value="THIOL:DISULFIDE INTERCHANGE PROTEIN DSBE"/>
    <property type="match status" value="1"/>
</dbReference>
<dbReference type="Pfam" id="PF00578">
    <property type="entry name" value="AhpC-TSA"/>
    <property type="match status" value="1"/>
</dbReference>
<evidence type="ECO:0000256" key="5">
    <source>
        <dbReference type="SAM" id="SignalP"/>
    </source>
</evidence>
<dbReference type="CDD" id="cd02966">
    <property type="entry name" value="TlpA_like_family"/>
    <property type="match status" value="1"/>
</dbReference>
<dbReference type="InterPro" id="IPR050553">
    <property type="entry name" value="Thioredoxin_ResA/DsbE_sf"/>
</dbReference>
<feature type="domain" description="Thioredoxin" evidence="6">
    <location>
        <begin position="227"/>
        <end position="365"/>
    </location>
</feature>
<feature type="signal peptide" evidence="5">
    <location>
        <begin position="1"/>
        <end position="18"/>
    </location>
</feature>
<gene>
    <name evidence="7" type="ORF">D3H65_13790</name>
</gene>
<sequence>MKYLFLMICSLSMLMVRAQQQVTINARVTGLKEGDKVFLISNHQDWRDSALVKDDRFQFKLSVPEGSAYTMQLTRAYLDGQFREFYLEEGTLNLEIKQGVFYNCRISGGSFAKDQQDFYTRIDQLNFHQKIAVNGKKLQEAQKNKDTATQTVLEKECKQLLALRNSAAQQWAVQHSSSPVSSFALYSLGMPNNMQQMEELLNKLSTAARNNAPGKYFQQKVEAWKATAIGKIAPDFVQNDTADKPVTLQDFRGKYVLIDFWASWCAPCRAENPTLIAAWQKYKDKNFTILSVSLDDKKEPWLKAIQKDQLPWTHISDLRSWDNAIARQYGIGSVPANLLLDPEGRIIAKNLRGEGLEKQLAATLH</sequence>
<dbReference type="GO" id="GO:0017004">
    <property type="term" value="P:cytochrome complex assembly"/>
    <property type="evidence" value="ECO:0007669"/>
    <property type="project" value="UniProtKB-KW"/>
</dbReference>
<dbReference type="Gene3D" id="3.40.30.10">
    <property type="entry name" value="Glutaredoxin"/>
    <property type="match status" value="1"/>
</dbReference>
<evidence type="ECO:0000256" key="1">
    <source>
        <dbReference type="ARBA" id="ARBA00004196"/>
    </source>
</evidence>
<evidence type="ECO:0000256" key="2">
    <source>
        <dbReference type="ARBA" id="ARBA00022748"/>
    </source>
</evidence>